<dbReference type="Proteomes" id="UP000588158">
    <property type="component" value="Unassembled WGS sequence"/>
</dbReference>
<keyword evidence="3" id="KW-1185">Reference proteome</keyword>
<dbReference type="Pfam" id="PF14534">
    <property type="entry name" value="DUF4440"/>
    <property type="match status" value="1"/>
</dbReference>
<dbReference type="EMBL" id="JACHLZ010000001">
    <property type="protein sequence ID" value="MBB5830731.1"/>
    <property type="molecule type" value="Genomic_DNA"/>
</dbReference>
<dbReference type="AlphaFoldDB" id="A0A841AAS4"/>
<gene>
    <name evidence="2" type="ORF">HNR70_000544</name>
</gene>
<dbReference type="InterPro" id="IPR027843">
    <property type="entry name" value="DUF4440"/>
</dbReference>
<comment type="caution">
    <text evidence="2">The sequence shown here is derived from an EMBL/GenBank/DDBJ whole genome shotgun (WGS) entry which is preliminary data.</text>
</comment>
<protein>
    <recommendedName>
        <fullName evidence="1">DUF4440 domain-containing protein</fullName>
    </recommendedName>
</protein>
<sequence length="122" mass="13406">MSRLILEDLLCLERGGWDSLCSSRGAEFYGDLMTDDGLKVLVNGAVLDRDAVTASLGAAPAWDDYRISEEQLVPLGEDAAVLVYRASAHRGDVEFEALMASTYRVVEGRPRLALYQQTTITH</sequence>
<feature type="domain" description="DUF4440" evidence="1">
    <location>
        <begin position="13"/>
        <end position="108"/>
    </location>
</feature>
<reference evidence="2 3" key="1">
    <citation type="submission" date="2020-08" db="EMBL/GenBank/DDBJ databases">
        <title>Sequencing the genomes of 1000 actinobacteria strains.</title>
        <authorList>
            <person name="Klenk H.-P."/>
        </authorList>
    </citation>
    <scope>NUCLEOTIDE SEQUENCE [LARGE SCALE GENOMIC DNA]</scope>
    <source>
        <strain evidence="2 3">DSM 28796</strain>
    </source>
</reference>
<proteinExistence type="predicted"/>
<evidence type="ECO:0000259" key="1">
    <source>
        <dbReference type="Pfam" id="PF14534"/>
    </source>
</evidence>
<name>A0A841AAS4_9MICO</name>
<dbReference type="SUPFAM" id="SSF54427">
    <property type="entry name" value="NTF2-like"/>
    <property type="match status" value="1"/>
</dbReference>
<evidence type="ECO:0000313" key="2">
    <source>
        <dbReference type="EMBL" id="MBB5830731.1"/>
    </source>
</evidence>
<accession>A0A841AAS4</accession>
<organism evidence="2 3">
    <name type="scientific">Brachybacterium aquaticum</name>
    <dbReference type="NCBI Taxonomy" id="1432564"/>
    <lineage>
        <taxon>Bacteria</taxon>
        <taxon>Bacillati</taxon>
        <taxon>Actinomycetota</taxon>
        <taxon>Actinomycetes</taxon>
        <taxon>Micrococcales</taxon>
        <taxon>Dermabacteraceae</taxon>
        <taxon>Brachybacterium</taxon>
    </lineage>
</organism>
<dbReference type="RefSeq" id="WP_184324305.1">
    <property type="nucleotide sequence ID" value="NZ_JACHLZ010000001.1"/>
</dbReference>
<dbReference type="InterPro" id="IPR032710">
    <property type="entry name" value="NTF2-like_dom_sf"/>
</dbReference>
<evidence type="ECO:0000313" key="3">
    <source>
        <dbReference type="Proteomes" id="UP000588158"/>
    </source>
</evidence>
<dbReference type="Gene3D" id="3.10.450.50">
    <property type="match status" value="1"/>
</dbReference>